<dbReference type="AlphaFoldDB" id="A0A927IK49"/>
<protein>
    <submittedName>
        <fullName evidence="10">Thioredoxin family protein</fullName>
    </submittedName>
</protein>
<dbReference type="PANTHER" id="PTHR32234:SF3">
    <property type="entry name" value="SUPPRESSION OF COPPER SENSITIVITY PROTEIN"/>
    <property type="match status" value="1"/>
</dbReference>
<gene>
    <name evidence="10" type="ORF">IC609_12640</name>
</gene>
<comment type="caution">
    <text evidence="10">The sequence shown here is derived from an EMBL/GenBank/DDBJ whole genome shotgun (WGS) entry which is preliminary data.</text>
</comment>
<dbReference type="GO" id="GO:0045454">
    <property type="term" value="P:cell redox homeostasis"/>
    <property type="evidence" value="ECO:0007669"/>
    <property type="project" value="TreeGrafter"/>
</dbReference>
<evidence type="ECO:0000259" key="9">
    <source>
        <dbReference type="Pfam" id="PF11412"/>
    </source>
</evidence>
<proteinExistence type="predicted"/>
<dbReference type="GO" id="GO:0016020">
    <property type="term" value="C:membrane"/>
    <property type="evidence" value="ECO:0007669"/>
    <property type="project" value="UniProtKB-SubCell"/>
</dbReference>
<organism evidence="10 11">
    <name type="scientific">Limnohabitans radicicola</name>
    <dbReference type="NCBI Taxonomy" id="2771427"/>
    <lineage>
        <taxon>Bacteria</taxon>
        <taxon>Pseudomonadati</taxon>
        <taxon>Pseudomonadota</taxon>
        <taxon>Betaproteobacteria</taxon>
        <taxon>Burkholderiales</taxon>
        <taxon>Comamonadaceae</taxon>
        <taxon>Limnohabitans</taxon>
    </lineage>
</organism>
<comment type="subcellular location">
    <subcellularLocation>
        <location evidence="1">Membrane</location>
        <topology evidence="1">Multi-pass membrane protein</topology>
    </subcellularLocation>
</comment>
<evidence type="ECO:0000256" key="3">
    <source>
        <dbReference type="ARBA" id="ARBA00022748"/>
    </source>
</evidence>
<dbReference type="SUPFAM" id="SSF52833">
    <property type="entry name" value="Thioredoxin-like"/>
    <property type="match status" value="1"/>
</dbReference>
<dbReference type="EMBL" id="JACYFT010000003">
    <property type="protein sequence ID" value="MBD8051394.1"/>
    <property type="molecule type" value="Genomic_DNA"/>
</dbReference>
<keyword evidence="6" id="KW-0676">Redox-active center</keyword>
<evidence type="ECO:0000259" key="8">
    <source>
        <dbReference type="Pfam" id="PF02683"/>
    </source>
</evidence>
<feature type="transmembrane region" description="Helical" evidence="7">
    <location>
        <begin position="339"/>
        <end position="364"/>
    </location>
</feature>
<feature type="transmembrane region" description="Helical" evidence="7">
    <location>
        <begin position="385"/>
        <end position="405"/>
    </location>
</feature>
<feature type="domain" description="Thiol:disulfide interchange protein DsbD N-terminal" evidence="9">
    <location>
        <begin position="58"/>
        <end position="166"/>
    </location>
</feature>
<dbReference type="InterPro" id="IPR017937">
    <property type="entry name" value="Thioredoxin_CS"/>
</dbReference>
<reference evidence="10" key="1">
    <citation type="submission" date="2020-09" db="EMBL/GenBank/DDBJ databases">
        <title>Genome seq and assembly of Limnohabitants sp.</title>
        <authorList>
            <person name="Chhetri G."/>
        </authorList>
    </citation>
    <scope>NUCLEOTIDE SEQUENCE</scope>
    <source>
        <strain evidence="10">JUR4</strain>
    </source>
</reference>
<dbReference type="GO" id="GO:0015035">
    <property type="term" value="F:protein-disulfide reductase activity"/>
    <property type="evidence" value="ECO:0007669"/>
    <property type="project" value="TreeGrafter"/>
</dbReference>
<evidence type="ECO:0000256" key="5">
    <source>
        <dbReference type="ARBA" id="ARBA00023136"/>
    </source>
</evidence>
<dbReference type="Pfam" id="PF13899">
    <property type="entry name" value="Thioredoxin_7"/>
    <property type="match status" value="1"/>
</dbReference>
<dbReference type="Pfam" id="PF02683">
    <property type="entry name" value="DsbD_TM"/>
    <property type="match status" value="1"/>
</dbReference>
<dbReference type="InterPro" id="IPR003834">
    <property type="entry name" value="Cyt_c_assmbl_TM_dom"/>
</dbReference>
<feature type="transmembrane region" description="Helical" evidence="7">
    <location>
        <begin position="425"/>
        <end position="444"/>
    </location>
</feature>
<sequence>MGVFKRMGNGAARWWGMVLLGCWLSASVVAQGLLGGPVVKTDQVRAELLAHAPQGVQPGQIFWLGLQIRHQPHWHTYWQNPGDSGLPTQLNWTLPAGLQAGAIEWPLPKKIPIGSLANYGYEDTVLLRVPITVAANAALPATLPIQLKAEWLVCRQECIPQEGQFNLNLSVQSATALHGEAFEAARQRSPQKLAQQKLGGSWITGGATTLSDDGQTLQLRLHGLPVGWRGQTLSAFPVSPDVVHNAAAQGQGWTQYWQGAVWAARIPVSKERGDAPQLMRWVIATGPESAPQAPALDIETPVQGTWPPLPNSASVPAALSQALALNAATTPTHPSALSLGLALLGALVGGLILNLMPCVFPVLAIKVLGFTRPGTSAREHRAMGLAYTAGVVLSFVLLGALLMALRAAGEQLGWGFQLQSPLTVTALAVLFTLLGLNLTGLFEFGQLLPSAVTNLQSRHPTVDAALSGVLAVAIASPCTAPFMGASMGLAIGLPLWQALPVFATMGLGMALPYLGASLWPALAHRLPRPGPWMATFRQAMAFPMFATVIWLVWVLGQQTGIDGASSLLAFLLGLACLVWALGLQGSTRTVLTLLALVTVLGIAWSPLRHALQDPANASANTTERWGAWSPAEVDARLAQGQTVFVDFTAAWCVTCQYNKKTTLADVQVLAAFDAKNVRTLRADWTRRDPAITQALAQLGRNGVPVYAVYTSGKPPVVLSELPSVQEVLSALP</sequence>
<dbReference type="InterPro" id="IPR035671">
    <property type="entry name" value="DsbD_gamma"/>
</dbReference>
<feature type="transmembrane region" description="Helical" evidence="7">
    <location>
        <begin position="565"/>
        <end position="583"/>
    </location>
</feature>
<dbReference type="Pfam" id="PF11412">
    <property type="entry name" value="DsbD_N"/>
    <property type="match status" value="1"/>
</dbReference>
<evidence type="ECO:0000256" key="2">
    <source>
        <dbReference type="ARBA" id="ARBA00022692"/>
    </source>
</evidence>
<dbReference type="CDD" id="cd02953">
    <property type="entry name" value="DsbDgamma"/>
    <property type="match status" value="1"/>
</dbReference>
<keyword evidence="2 7" id="KW-0812">Transmembrane</keyword>
<feature type="domain" description="Cytochrome C biogenesis protein transmembrane" evidence="8">
    <location>
        <begin position="342"/>
        <end position="552"/>
    </location>
</feature>
<feature type="transmembrane region" description="Helical" evidence="7">
    <location>
        <begin position="590"/>
        <end position="607"/>
    </location>
</feature>
<evidence type="ECO:0000256" key="4">
    <source>
        <dbReference type="ARBA" id="ARBA00022989"/>
    </source>
</evidence>
<feature type="transmembrane region" description="Helical" evidence="7">
    <location>
        <begin position="499"/>
        <end position="522"/>
    </location>
</feature>
<dbReference type="RefSeq" id="WP_191819894.1">
    <property type="nucleotide sequence ID" value="NZ_JACYFT010000003.1"/>
</dbReference>
<feature type="transmembrane region" description="Helical" evidence="7">
    <location>
        <begin position="465"/>
        <end position="493"/>
    </location>
</feature>
<dbReference type="Proteomes" id="UP000647424">
    <property type="component" value="Unassembled WGS sequence"/>
</dbReference>
<evidence type="ECO:0000313" key="10">
    <source>
        <dbReference type="EMBL" id="MBD8051394.1"/>
    </source>
</evidence>
<dbReference type="InterPro" id="IPR028250">
    <property type="entry name" value="DsbDN"/>
</dbReference>
<evidence type="ECO:0000256" key="6">
    <source>
        <dbReference type="ARBA" id="ARBA00023284"/>
    </source>
</evidence>
<keyword evidence="11" id="KW-1185">Reference proteome</keyword>
<dbReference type="GO" id="GO:0017004">
    <property type="term" value="P:cytochrome complex assembly"/>
    <property type="evidence" value="ECO:0007669"/>
    <property type="project" value="UniProtKB-KW"/>
</dbReference>
<evidence type="ECO:0000256" key="1">
    <source>
        <dbReference type="ARBA" id="ARBA00004141"/>
    </source>
</evidence>
<evidence type="ECO:0000256" key="7">
    <source>
        <dbReference type="SAM" id="Phobius"/>
    </source>
</evidence>
<keyword evidence="5 7" id="KW-0472">Membrane</keyword>
<dbReference type="PROSITE" id="PS00194">
    <property type="entry name" value="THIOREDOXIN_1"/>
    <property type="match status" value="1"/>
</dbReference>
<name>A0A927IK49_9BURK</name>
<evidence type="ECO:0000313" key="11">
    <source>
        <dbReference type="Proteomes" id="UP000647424"/>
    </source>
</evidence>
<keyword evidence="3" id="KW-0201">Cytochrome c-type biogenesis</keyword>
<dbReference type="Gene3D" id="3.40.30.10">
    <property type="entry name" value="Glutaredoxin"/>
    <property type="match status" value="1"/>
</dbReference>
<accession>A0A927IK49</accession>
<keyword evidence="4 7" id="KW-1133">Transmembrane helix</keyword>
<feature type="transmembrane region" description="Helical" evidence="7">
    <location>
        <begin position="534"/>
        <end position="553"/>
    </location>
</feature>
<dbReference type="PANTHER" id="PTHR32234">
    <property type="entry name" value="THIOL:DISULFIDE INTERCHANGE PROTEIN DSBD"/>
    <property type="match status" value="1"/>
</dbReference>
<dbReference type="InterPro" id="IPR036249">
    <property type="entry name" value="Thioredoxin-like_sf"/>
</dbReference>